<dbReference type="Proteomes" id="UP000009131">
    <property type="component" value="Unassembled WGS sequence"/>
</dbReference>
<feature type="region of interest" description="Disordered" evidence="5">
    <location>
        <begin position="148"/>
        <end position="171"/>
    </location>
</feature>
<dbReference type="InParanoid" id="G7DUV8"/>
<dbReference type="GO" id="GO:0140664">
    <property type="term" value="F:ATP-dependent DNA damage sensor activity"/>
    <property type="evidence" value="ECO:0007669"/>
    <property type="project" value="InterPro"/>
</dbReference>
<evidence type="ECO:0000256" key="5">
    <source>
        <dbReference type="SAM" id="MobiDB-lite"/>
    </source>
</evidence>
<gene>
    <name evidence="7" type="primary">Mo01019</name>
    <name evidence="7" type="ORF">E5Q_01019</name>
</gene>
<dbReference type="SUPFAM" id="SSF48334">
    <property type="entry name" value="DNA repair protein MutS, domain III"/>
    <property type="match status" value="1"/>
</dbReference>
<dbReference type="InterPro" id="IPR027417">
    <property type="entry name" value="P-loop_NTPase"/>
</dbReference>
<dbReference type="eggNOG" id="KOG0221">
    <property type="taxonomic scope" value="Eukaryota"/>
</dbReference>
<accession>G7DUV8</accession>
<dbReference type="SMART" id="SM00533">
    <property type="entry name" value="MUTSd"/>
    <property type="match status" value="1"/>
</dbReference>
<evidence type="ECO:0000256" key="3">
    <source>
        <dbReference type="ARBA" id="ARBA00022840"/>
    </source>
</evidence>
<dbReference type="Gene3D" id="1.10.1420.10">
    <property type="match status" value="1"/>
</dbReference>
<organism evidence="7 8">
    <name type="scientific">Mixia osmundae (strain CBS 9802 / IAM 14324 / JCM 22182 / KY 12970)</name>
    <dbReference type="NCBI Taxonomy" id="764103"/>
    <lineage>
        <taxon>Eukaryota</taxon>
        <taxon>Fungi</taxon>
        <taxon>Dikarya</taxon>
        <taxon>Basidiomycota</taxon>
        <taxon>Pucciniomycotina</taxon>
        <taxon>Mixiomycetes</taxon>
        <taxon>Mixiales</taxon>
        <taxon>Mixiaceae</taxon>
        <taxon>Mixia</taxon>
    </lineage>
</organism>
<dbReference type="HOGENOM" id="CLU_002472_8_0_1"/>
<evidence type="ECO:0000256" key="1">
    <source>
        <dbReference type="ARBA" id="ARBA00006271"/>
    </source>
</evidence>
<dbReference type="GO" id="GO:0030983">
    <property type="term" value="F:mismatched DNA binding"/>
    <property type="evidence" value="ECO:0007669"/>
    <property type="project" value="InterPro"/>
</dbReference>
<dbReference type="InterPro" id="IPR011184">
    <property type="entry name" value="DNA_mismatch_repair_Msh2"/>
</dbReference>
<keyword evidence="3" id="KW-0067">ATP-binding</keyword>
<keyword evidence="2" id="KW-0547">Nucleotide-binding</keyword>
<dbReference type="SMART" id="SM00534">
    <property type="entry name" value="MUTSac"/>
    <property type="match status" value="1"/>
</dbReference>
<dbReference type="Pfam" id="PF00488">
    <property type="entry name" value="MutS_V"/>
    <property type="match status" value="1"/>
</dbReference>
<dbReference type="PANTHER" id="PTHR11361">
    <property type="entry name" value="DNA MISMATCH REPAIR PROTEIN MUTS FAMILY MEMBER"/>
    <property type="match status" value="1"/>
</dbReference>
<protein>
    <recommendedName>
        <fullName evidence="6">DNA mismatch repair proteins mutS family domain-containing protein</fullName>
    </recommendedName>
</protein>
<comment type="caution">
    <text evidence="7">The sequence shown here is derived from an EMBL/GenBank/DDBJ whole genome shotgun (WGS) entry which is preliminary data.</text>
</comment>
<comment type="similarity">
    <text evidence="1">Belongs to the DNA mismatch repair MutS family.</text>
</comment>
<dbReference type="Gene3D" id="3.40.50.300">
    <property type="entry name" value="P-loop containing nucleotide triphosphate hydrolases"/>
    <property type="match status" value="1"/>
</dbReference>
<dbReference type="InterPro" id="IPR045076">
    <property type="entry name" value="MutS"/>
</dbReference>
<dbReference type="PROSITE" id="PS00486">
    <property type="entry name" value="DNA_MISMATCH_REPAIR_2"/>
    <property type="match status" value="1"/>
</dbReference>
<evidence type="ECO:0000313" key="7">
    <source>
        <dbReference type="EMBL" id="GAA94368.1"/>
    </source>
</evidence>
<dbReference type="OrthoDB" id="29596at2759"/>
<feature type="domain" description="DNA mismatch repair proteins mutS family" evidence="6">
    <location>
        <begin position="660"/>
        <end position="676"/>
    </location>
</feature>
<dbReference type="PANTHER" id="PTHR11361:SF20">
    <property type="entry name" value="MUTS PROTEIN HOMOLOG 5"/>
    <property type="match status" value="1"/>
</dbReference>
<proteinExistence type="inferred from homology"/>
<evidence type="ECO:0000313" key="8">
    <source>
        <dbReference type="Proteomes" id="UP000009131"/>
    </source>
</evidence>
<dbReference type="PIRSF" id="PIRSF005813">
    <property type="entry name" value="MSH2"/>
    <property type="match status" value="1"/>
</dbReference>
<dbReference type="STRING" id="764103.G7DUV8"/>
<sequence>MPPRVAFDSQPAVHSFTPLSEPGCDTSTLPTFDTNDLDESVEASQVIMAVHEIRGRTAVVQLDSNSGTLLISEDAQDGPHRDLLVSILEQYKPSLVLISTKAELSLSEKVQQTLSGWSATATVETRPAKEFSVETGRAALLELDLPKHAPASPDVSSSEESDQSGLSHISSARPRVASSKISSIELMPLSSVLQISTHSLVALQVFASGSHAAGRNDASTAKMPNLFDVINTTRSAAGRTTLRQWIIRPSLDTHVIQARQTAIACFLRPENLHIMYDLRSCLKVQQAASVLEKLRCGQGNATPTWRAITTMLSSALQVREQLLGLTHLQTSALLFQIANSVNVELFEALLITIEDRIDWHESGFQGKLCIQNGVNAQLDQYRQQYASLPNDLSHVARHLSVQISPDVCDALNVVYFPQLGYLCSLTLKAGQDPKQLDLPGWTYQFSTECFSYWKTSEMQDLDEQYGDLASMISDLEIDIVEELTAQVMSAETILHDATHLLGQLDALVCLADAAKRLAWSRPVITSDNVLRIRQGRHAVLETLLDRYIGNDTSLVAGNGLHTGEDESSETSDSRMDVDRSVMILTGSNFSGKSVYVKAVALIVLLAHVGSYIPADNAIIGLTDRILTRVQTRESATNPASLFVSDLQQVSYMLRNATPRSLLLADEFGKGTETNDGISLFCGLVEHLCQRGTDCPRTILTTHYASAFQTNMLQLERRGVLLAQMAITFAGAMPDDDEDAEIVYLYQLAKGVATESHALACAAQFGLPSHLIARAREVSAALLDFSLTELCRPKPDEAEIRRLSHAQRVADIFLGLELDNDGDITRGSYREMLELVLSSSIRGDGDPQGSLGALTLPSDEILAFEE</sequence>
<dbReference type="InterPro" id="IPR036187">
    <property type="entry name" value="DNA_mismatch_repair_MutS_sf"/>
</dbReference>
<evidence type="ECO:0000259" key="6">
    <source>
        <dbReference type="PROSITE" id="PS00486"/>
    </source>
</evidence>
<dbReference type="InterPro" id="IPR007696">
    <property type="entry name" value="DNA_mismatch_repair_MutS_core"/>
</dbReference>
<keyword evidence="4" id="KW-0238">DNA-binding</keyword>
<dbReference type="Pfam" id="PF05192">
    <property type="entry name" value="MutS_III"/>
    <property type="match status" value="1"/>
</dbReference>
<evidence type="ECO:0000256" key="4">
    <source>
        <dbReference type="ARBA" id="ARBA00023125"/>
    </source>
</evidence>
<dbReference type="InterPro" id="IPR000432">
    <property type="entry name" value="DNA_mismatch_repair_MutS_C"/>
</dbReference>
<dbReference type="GO" id="GO:0005524">
    <property type="term" value="F:ATP binding"/>
    <property type="evidence" value="ECO:0007669"/>
    <property type="project" value="UniProtKB-KW"/>
</dbReference>
<dbReference type="GO" id="GO:0005634">
    <property type="term" value="C:nucleus"/>
    <property type="evidence" value="ECO:0007669"/>
    <property type="project" value="TreeGrafter"/>
</dbReference>
<keyword evidence="8" id="KW-1185">Reference proteome</keyword>
<reference evidence="7 8" key="2">
    <citation type="journal article" date="2012" name="Open Biol.">
        <title>Characteristics of nucleosomes and linker DNA regions on the genome of the basidiomycete Mixia osmundae revealed by mono- and dinucleosome mapping.</title>
        <authorList>
            <person name="Nishida H."/>
            <person name="Kondo S."/>
            <person name="Matsumoto T."/>
            <person name="Suzuki Y."/>
            <person name="Yoshikawa H."/>
            <person name="Taylor T.D."/>
            <person name="Sugiyama J."/>
        </authorList>
    </citation>
    <scope>NUCLEOTIDE SEQUENCE [LARGE SCALE GENOMIC DNA]</scope>
    <source>
        <strain evidence="8">CBS 9802 / IAM 14324 / JCM 22182 / KY 12970</strain>
    </source>
</reference>
<dbReference type="SUPFAM" id="SSF52540">
    <property type="entry name" value="P-loop containing nucleoside triphosphate hydrolases"/>
    <property type="match status" value="1"/>
</dbReference>
<dbReference type="AlphaFoldDB" id="G7DUV8"/>
<name>G7DUV8_MIXOS</name>
<reference evidence="7 8" key="1">
    <citation type="journal article" date="2011" name="J. Gen. Appl. Microbiol.">
        <title>Draft genome sequencing of the enigmatic basidiomycete Mixia osmundae.</title>
        <authorList>
            <person name="Nishida H."/>
            <person name="Nagatsuka Y."/>
            <person name="Sugiyama J."/>
        </authorList>
    </citation>
    <scope>NUCLEOTIDE SEQUENCE [LARGE SCALE GENOMIC DNA]</scope>
    <source>
        <strain evidence="8">CBS 9802 / IAM 14324 / JCM 22182 / KY 12970</strain>
    </source>
</reference>
<dbReference type="EMBL" id="BABT02000032">
    <property type="protein sequence ID" value="GAA94368.1"/>
    <property type="molecule type" value="Genomic_DNA"/>
</dbReference>
<dbReference type="GO" id="GO:0006298">
    <property type="term" value="P:mismatch repair"/>
    <property type="evidence" value="ECO:0007669"/>
    <property type="project" value="InterPro"/>
</dbReference>
<dbReference type="GO" id="GO:0051026">
    <property type="term" value="P:chiasma assembly"/>
    <property type="evidence" value="ECO:0007669"/>
    <property type="project" value="TreeGrafter"/>
</dbReference>
<evidence type="ECO:0000256" key="2">
    <source>
        <dbReference type="ARBA" id="ARBA00022741"/>
    </source>
</evidence>